<reference evidence="6" key="1">
    <citation type="journal article" date="2019" name="Int. J. Syst. Evol. Microbiol.">
        <title>The Global Catalogue of Microorganisms (GCM) 10K type strain sequencing project: providing services to taxonomists for standard genome sequencing and annotation.</title>
        <authorList>
            <consortium name="The Broad Institute Genomics Platform"/>
            <consortium name="The Broad Institute Genome Sequencing Center for Infectious Disease"/>
            <person name="Wu L."/>
            <person name="Ma J."/>
        </authorList>
    </citation>
    <scope>NUCLEOTIDE SEQUENCE [LARGE SCALE GENOMIC DNA]</scope>
    <source>
        <strain evidence="6">CGMCC 4.7330</strain>
    </source>
</reference>
<comment type="similarity">
    <text evidence="1">Belongs to the CdaR family.</text>
</comment>
<accession>A0ABV8DVH8</accession>
<dbReference type="InterPro" id="IPR051448">
    <property type="entry name" value="CdaR-like_regulators"/>
</dbReference>
<dbReference type="RefSeq" id="WP_378613931.1">
    <property type="nucleotide sequence ID" value="NZ_JBHSAX010000017.1"/>
</dbReference>
<evidence type="ECO:0000259" key="3">
    <source>
        <dbReference type="Pfam" id="PF14361"/>
    </source>
</evidence>
<organism evidence="5 6">
    <name type="scientific">Nocardia jiangsuensis</name>
    <dbReference type="NCBI Taxonomy" id="1691563"/>
    <lineage>
        <taxon>Bacteria</taxon>
        <taxon>Bacillati</taxon>
        <taxon>Actinomycetota</taxon>
        <taxon>Actinomycetes</taxon>
        <taxon>Mycobacteriales</taxon>
        <taxon>Nocardiaceae</taxon>
        <taxon>Nocardia</taxon>
    </lineage>
</organism>
<dbReference type="PANTHER" id="PTHR33744:SF1">
    <property type="entry name" value="DNA-BINDING TRANSCRIPTIONAL ACTIVATOR ADER"/>
    <property type="match status" value="1"/>
</dbReference>
<dbReference type="InterPro" id="IPR042070">
    <property type="entry name" value="PucR_C-HTH_sf"/>
</dbReference>
<comment type="caution">
    <text evidence="5">The sequence shown here is derived from an EMBL/GenBank/DDBJ whole genome shotgun (WGS) entry which is preliminary data.</text>
</comment>
<evidence type="ECO:0000259" key="4">
    <source>
        <dbReference type="Pfam" id="PF17853"/>
    </source>
</evidence>
<dbReference type="Pfam" id="PF13556">
    <property type="entry name" value="HTH_30"/>
    <property type="match status" value="1"/>
</dbReference>
<feature type="domain" description="CdaR GGDEF-like" evidence="4">
    <location>
        <begin position="180"/>
        <end position="305"/>
    </location>
</feature>
<evidence type="ECO:0000313" key="5">
    <source>
        <dbReference type="EMBL" id="MFC3964153.1"/>
    </source>
</evidence>
<evidence type="ECO:0000256" key="1">
    <source>
        <dbReference type="ARBA" id="ARBA00006754"/>
    </source>
</evidence>
<dbReference type="PANTHER" id="PTHR33744">
    <property type="entry name" value="CARBOHYDRATE DIACID REGULATOR"/>
    <property type="match status" value="1"/>
</dbReference>
<dbReference type="InterPro" id="IPR025751">
    <property type="entry name" value="RsbRD_N_dom"/>
</dbReference>
<dbReference type="Pfam" id="PF17853">
    <property type="entry name" value="GGDEF_2"/>
    <property type="match status" value="1"/>
</dbReference>
<sequence length="419" mass="46458">MSSGTRDEIVRDWLAEYAFETMRTQTLDQVVERLDAVIVDRVPELRDHDIRRDLTASTRAHARLMLGGLTSDSFDVPLPEEVHALARTIAQRGYDLRLLLRTYHVGLEAVLDYLRELFDERRAPPEIERTVLVLTFERATRWVNTSVELLTETYLAEREQVLRAALNRRAETVRALLAGDDLDPEQAAVRLGYRLNQQHLAFVLWSDEPFGGEGDVIGGLDRVAHRIAAALGTNRLLTVASGASGMWAWAGLDDGQAAGLAGPEEPVLLAEREIEPPVRVAFGVPAPAVAGFRRGHREAVSARQVAERSGAQVTGYRAVEIAYLAGVDRAAMRGLVRRELRALAGRDAATARLRETLHAYLRNQRSPEATARQLGVHKNTVRYRIQRVEELLGYQVQERGLALEVALTCVAAYGPGALD</sequence>
<dbReference type="InterPro" id="IPR025736">
    <property type="entry name" value="PucR_C-HTH_dom"/>
</dbReference>
<dbReference type="Gene3D" id="1.10.10.2840">
    <property type="entry name" value="PucR C-terminal helix-turn-helix domain"/>
    <property type="match status" value="1"/>
</dbReference>
<proteinExistence type="inferred from homology"/>
<gene>
    <name evidence="5" type="ORF">ACFO0B_19380</name>
</gene>
<evidence type="ECO:0000259" key="2">
    <source>
        <dbReference type="Pfam" id="PF13556"/>
    </source>
</evidence>
<evidence type="ECO:0000313" key="6">
    <source>
        <dbReference type="Proteomes" id="UP001595696"/>
    </source>
</evidence>
<dbReference type="Proteomes" id="UP001595696">
    <property type="component" value="Unassembled WGS sequence"/>
</dbReference>
<feature type="domain" description="PucR C-terminal helix-turn-helix" evidence="2">
    <location>
        <begin position="353"/>
        <end position="407"/>
    </location>
</feature>
<feature type="domain" description="RsbT co-antagonist protein RsbRD N-terminal" evidence="3">
    <location>
        <begin position="28"/>
        <end position="169"/>
    </location>
</feature>
<dbReference type="EMBL" id="JBHSAX010000017">
    <property type="protein sequence ID" value="MFC3964153.1"/>
    <property type="molecule type" value="Genomic_DNA"/>
</dbReference>
<dbReference type="Pfam" id="PF14361">
    <property type="entry name" value="RsbRD_N"/>
    <property type="match status" value="1"/>
</dbReference>
<dbReference type="InterPro" id="IPR041522">
    <property type="entry name" value="CdaR_GGDEF"/>
</dbReference>
<protein>
    <submittedName>
        <fullName evidence="5">PucR family transcriptional regulator</fullName>
    </submittedName>
</protein>
<keyword evidence="6" id="KW-1185">Reference proteome</keyword>
<name>A0ABV8DVH8_9NOCA</name>